<keyword evidence="1" id="KW-0677">Repeat</keyword>
<feature type="region of interest" description="Disordered" evidence="2">
    <location>
        <begin position="561"/>
        <end position="615"/>
    </location>
</feature>
<feature type="domain" description="BRCT" evidence="3">
    <location>
        <begin position="98"/>
        <end position="191"/>
    </location>
</feature>
<proteinExistence type="predicted"/>
<dbReference type="GO" id="GO:0033314">
    <property type="term" value="P:mitotic DNA replication checkpoint signaling"/>
    <property type="evidence" value="ECO:0007669"/>
    <property type="project" value="TreeGrafter"/>
</dbReference>
<dbReference type="EMBL" id="JAHLUH010000019">
    <property type="protein sequence ID" value="KAG7724055.1"/>
    <property type="molecule type" value="Genomic_DNA"/>
</dbReference>
<dbReference type="SMART" id="SM00292">
    <property type="entry name" value="BRCT"/>
    <property type="match status" value="4"/>
</dbReference>
<dbReference type="GO" id="GO:0006270">
    <property type="term" value="P:DNA replication initiation"/>
    <property type="evidence" value="ECO:0007669"/>
    <property type="project" value="TreeGrafter"/>
</dbReference>
<dbReference type="InterPro" id="IPR036420">
    <property type="entry name" value="BRCT_dom_sf"/>
</dbReference>
<evidence type="ECO:0000313" key="4">
    <source>
        <dbReference type="EMBL" id="KAG7724055.1"/>
    </source>
</evidence>
<evidence type="ECO:0000313" key="5">
    <source>
        <dbReference type="Proteomes" id="UP000738402"/>
    </source>
</evidence>
<dbReference type="InterPro" id="IPR001357">
    <property type="entry name" value="BRCT_dom"/>
</dbReference>
<evidence type="ECO:0000256" key="2">
    <source>
        <dbReference type="SAM" id="MobiDB-lite"/>
    </source>
</evidence>
<protein>
    <recommendedName>
        <fullName evidence="3">BRCT domain-containing protein</fullName>
    </recommendedName>
</protein>
<organism evidence="4 5">
    <name type="scientific">Ogataea haglerorum</name>
    <dbReference type="NCBI Taxonomy" id="1937702"/>
    <lineage>
        <taxon>Eukaryota</taxon>
        <taxon>Fungi</taxon>
        <taxon>Dikarya</taxon>
        <taxon>Ascomycota</taxon>
        <taxon>Saccharomycotina</taxon>
        <taxon>Pichiomycetes</taxon>
        <taxon>Pichiales</taxon>
        <taxon>Pichiaceae</taxon>
        <taxon>Ogataea</taxon>
    </lineage>
</organism>
<evidence type="ECO:0000256" key="1">
    <source>
        <dbReference type="ARBA" id="ARBA00022737"/>
    </source>
</evidence>
<reference evidence="4" key="1">
    <citation type="journal article" date="2021" name="G3 (Bethesda)">
        <title>Genomic diversity, chromosomal rearrangements, and interspecies hybridization in the ogataea polymorpha species complex.</title>
        <authorList>
            <person name="Hanson S.J."/>
            <person name="Cinneide E.O."/>
            <person name="Salzberg L.I."/>
            <person name="Wolfe K.H."/>
            <person name="McGowan J."/>
            <person name="Fitzpatrick D.A."/>
            <person name="Matlin K."/>
        </authorList>
    </citation>
    <scope>NUCLEOTIDE SEQUENCE</scope>
    <source>
        <strain evidence="4">83-405-1</strain>
    </source>
</reference>
<dbReference type="SUPFAM" id="SSF52113">
    <property type="entry name" value="BRCT domain"/>
    <property type="match status" value="3"/>
</dbReference>
<feature type="domain" description="BRCT" evidence="3">
    <location>
        <begin position="262"/>
        <end position="346"/>
    </location>
</feature>
<name>A0AAN6D0Y8_9ASCO</name>
<dbReference type="PANTHER" id="PTHR13561">
    <property type="entry name" value="DNA REPLICATION REGULATOR DPB11-RELATED"/>
    <property type="match status" value="1"/>
</dbReference>
<dbReference type="PROSITE" id="PS50172">
    <property type="entry name" value="BRCT"/>
    <property type="match status" value="2"/>
</dbReference>
<dbReference type="Gene3D" id="3.40.50.10190">
    <property type="entry name" value="BRCT domain"/>
    <property type="match status" value="4"/>
</dbReference>
<dbReference type="PANTHER" id="PTHR13561:SF20">
    <property type="entry name" value="DNA TOPOISOMERASE 2-BINDING PROTEIN 1"/>
    <property type="match status" value="1"/>
</dbReference>
<dbReference type="Proteomes" id="UP000738402">
    <property type="component" value="Unassembled WGS sequence"/>
</dbReference>
<dbReference type="AlphaFoldDB" id="A0AAN6D0Y8"/>
<evidence type="ECO:0000259" key="3">
    <source>
        <dbReference type="PROSITE" id="PS50172"/>
    </source>
</evidence>
<gene>
    <name evidence="4" type="ORF">KL933_005017</name>
</gene>
<sequence>MESNNNLPFHGLKFCSTSINTAQRSTLAWKIEMLGGAFHNDLLADTNVLLVGSIDTPKYHFCAQRRFDIKFVLPDTVNTIYDLWTQNKEMDSSIIDNFLLSPFHGMSICLSRLSNVTSSQFHREAIAKIIVDLGGNPTESLTPSHKAVVSIEKSGKRYEKAIEWGIPVVHPKWVTDSAERGAALQWMYYDISTIDPEMIGHGSCLVWADLDRSEFEKGHIRSANGTFICDRNAEPVLQAQHNSSHSHNSSHRANLFTVSAHSTSLIFKQIGFHLCGFSKNELLKLTSVISDEGGQIVSDISANIIVVPSNYSYTDVPAKVKSLADSKGIKIVNEWFIERSLHYSRLCFDQWSIPRVYANLKLNLKISFSGFGGIELVHVEKVLKSIGCSPTRTLDQTSDLLVINIMSIGLTEEHFPLFFEHDYRSVLLGPCPLDSKTSSSKTMNKVIAARSWGVPVVSLAYIWKVTDTGNLPALNDGCLCIFSPNSIKRRAQGLSSHEVEMIDTALKSIIENATLARQGLLSQDGSFESGPNNKNPSPKVSQLVASTKRLKSIRLAGMAPKSRLKTLATAQKEPQRAHPDSRTSRKRNEIKVLDLQASTSRRKNRITGIGRGEQI</sequence>
<accession>A0AAN6D0Y8</accession>
<feature type="compositionally biased region" description="Basic and acidic residues" evidence="2">
    <location>
        <begin position="573"/>
        <end position="592"/>
    </location>
</feature>
<dbReference type="Pfam" id="PF00533">
    <property type="entry name" value="BRCT"/>
    <property type="match status" value="2"/>
</dbReference>
<comment type="caution">
    <text evidence="4">The sequence shown here is derived from an EMBL/GenBank/DDBJ whole genome shotgun (WGS) entry which is preliminary data.</text>
</comment>
<dbReference type="GO" id="GO:0007095">
    <property type="term" value="P:mitotic G2 DNA damage checkpoint signaling"/>
    <property type="evidence" value="ECO:0007669"/>
    <property type="project" value="TreeGrafter"/>
</dbReference>